<feature type="chain" id="PRO_5015619902" description="Necrosis inducing protein-domain-containing protein" evidence="1">
    <location>
        <begin position="20"/>
        <end position="281"/>
    </location>
</feature>
<dbReference type="Proteomes" id="UP000244722">
    <property type="component" value="Unassembled WGS sequence"/>
</dbReference>
<sequence>MKIAAFAAIGLAVLPRAFANTPLDDAFVQKDMSSNGGLEVAFASRPLWHLSKAVGNNVCYPSAALINGNQHGTDPDLWPHTGTGCEDPGPLGPANAFPTYFTVNFCGADELRVIYSLYFSHDGFKLGVVAKGHMHDWERIIVIWRRENNQWTRKELLKSFHKGYMHDNWDGIQNTFDYSNTNEQNGKNKDGAKIYVGWAKHAMFTQRNTGWTDEGSQGCGREYRGDAYWYLPTKSDLINAAPGSPAGNELSAKDWGSADQGPWVVAANVCSTKEGVPPPTC</sequence>
<name>A0A2T6ZMP5_TUBBO</name>
<protein>
    <recommendedName>
        <fullName evidence="4">Necrosis inducing protein-domain-containing protein</fullName>
    </recommendedName>
</protein>
<proteinExistence type="predicted"/>
<evidence type="ECO:0000256" key="1">
    <source>
        <dbReference type="SAM" id="SignalP"/>
    </source>
</evidence>
<dbReference type="InterPro" id="IPR008701">
    <property type="entry name" value="NPP1"/>
</dbReference>
<evidence type="ECO:0008006" key="4">
    <source>
        <dbReference type="Google" id="ProtNLM"/>
    </source>
</evidence>
<evidence type="ECO:0000313" key="3">
    <source>
        <dbReference type="Proteomes" id="UP000244722"/>
    </source>
</evidence>
<feature type="signal peptide" evidence="1">
    <location>
        <begin position="1"/>
        <end position="19"/>
    </location>
</feature>
<dbReference type="AlphaFoldDB" id="A0A2T6ZMP5"/>
<reference evidence="2 3" key="1">
    <citation type="submission" date="2017-04" db="EMBL/GenBank/DDBJ databases">
        <title>Draft genome sequence of Tuber borchii Vittad., a whitish edible truffle.</title>
        <authorList>
            <consortium name="DOE Joint Genome Institute"/>
            <person name="Murat C."/>
            <person name="Kuo A."/>
            <person name="Barry K.W."/>
            <person name="Clum A."/>
            <person name="Dockter R.B."/>
            <person name="Fauchery L."/>
            <person name="Iotti M."/>
            <person name="Kohler A."/>
            <person name="Labutti K."/>
            <person name="Lindquist E.A."/>
            <person name="Lipzen A."/>
            <person name="Ohm R.A."/>
            <person name="Wang M."/>
            <person name="Grigoriev I.V."/>
            <person name="Zambonelli A."/>
            <person name="Martin F.M."/>
        </authorList>
    </citation>
    <scope>NUCLEOTIDE SEQUENCE [LARGE SCALE GENOMIC DNA]</scope>
    <source>
        <strain evidence="2 3">Tbo3840</strain>
    </source>
</reference>
<organism evidence="2 3">
    <name type="scientific">Tuber borchii</name>
    <name type="common">White truffle</name>
    <dbReference type="NCBI Taxonomy" id="42251"/>
    <lineage>
        <taxon>Eukaryota</taxon>
        <taxon>Fungi</taxon>
        <taxon>Dikarya</taxon>
        <taxon>Ascomycota</taxon>
        <taxon>Pezizomycotina</taxon>
        <taxon>Pezizomycetes</taxon>
        <taxon>Pezizales</taxon>
        <taxon>Tuberaceae</taxon>
        <taxon>Tuber</taxon>
    </lineage>
</organism>
<dbReference type="STRING" id="42251.A0A2T6ZMP5"/>
<evidence type="ECO:0000313" key="2">
    <source>
        <dbReference type="EMBL" id="PUU76761.1"/>
    </source>
</evidence>
<keyword evidence="3" id="KW-1185">Reference proteome</keyword>
<dbReference type="OrthoDB" id="10255963at2759"/>
<accession>A0A2T6ZMP5</accession>
<dbReference type="Pfam" id="PF05630">
    <property type="entry name" value="NPP1"/>
    <property type="match status" value="1"/>
</dbReference>
<gene>
    <name evidence="2" type="ORF">B9Z19DRAFT_1148390</name>
</gene>
<keyword evidence="1" id="KW-0732">Signal</keyword>
<comment type="caution">
    <text evidence="2">The sequence shown here is derived from an EMBL/GenBank/DDBJ whole genome shotgun (WGS) entry which is preliminary data.</text>
</comment>
<dbReference type="EMBL" id="NESQ01000177">
    <property type="protein sequence ID" value="PUU76761.1"/>
    <property type="molecule type" value="Genomic_DNA"/>
</dbReference>